<name>A0A8T1VXG3_9STRA</name>
<accession>A0A8T1VXG3</accession>
<sequence length="443" mass="49293">MADSVFLDEVVGFLHNIDDPTVSGAELLQSLDKEGSLLSFDTDIALQLLDVTPIDGLFSSSDDDHHSTAADSDCTSVDTESVASSASPRATLEVVEDVRSRDAIRRSTYRKKQKAQKADLYQQVEELSTQLTELQNKKDAANTRRGLGLAPTALWQVLANRHLQARLLAEEHQRRLREAVERRSALICDLGVIIRKRISEGHPDGDNVQAPSKRARVESPDMALYDTFIKEMDDVYARTDSMFRETDVEASPDNATFYNASRTVTRNSNYHELVGMVTTPFPFERVRSMVNQVRCMENRPGCEKIQVPGVTDETNVLKFRIEARVGMAVGSLVQHAITRRYNEADRIVVVWRKFTEGEGIYAGMHSDETGWNVIRPVPSWVEGAGTCMESIIRYVPMTFNTAASADGKLKEFTDTIIAAGEEDCQACVRKLEGLLLDDALGVS</sequence>
<evidence type="ECO:0000313" key="4">
    <source>
        <dbReference type="Proteomes" id="UP000694044"/>
    </source>
</evidence>
<dbReference type="OrthoDB" id="114061at2759"/>
<keyword evidence="1" id="KW-0175">Coiled coil</keyword>
<evidence type="ECO:0008006" key="5">
    <source>
        <dbReference type="Google" id="ProtNLM"/>
    </source>
</evidence>
<feature type="region of interest" description="Disordered" evidence="2">
    <location>
        <begin position="63"/>
        <end position="85"/>
    </location>
</feature>
<dbReference type="CDD" id="cd14686">
    <property type="entry name" value="bZIP"/>
    <property type="match status" value="1"/>
</dbReference>
<evidence type="ECO:0000313" key="3">
    <source>
        <dbReference type="EMBL" id="KAG7384948.1"/>
    </source>
</evidence>
<evidence type="ECO:0000256" key="1">
    <source>
        <dbReference type="SAM" id="Coils"/>
    </source>
</evidence>
<gene>
    <name evidence="3" type="ORF">PHYPSEUDO_002094</name>
</gene>
<comment type="caution">
    <text evidence="3">The sequence shown here is derived from an EMBL/GenBank/DDBJ whole genome shotgun (WGS) entry which is preliminary data.</text>
</comment>
<dbReference type="AlphaFoldDB" id="A0A8T1VXG3"/>
<keyword evidence="4" id="KW-1185">Reference proteome</keyword>
<dbReference type="EMBL" id="JAGDFM010000134">
    <property type="protein sequence ID" value="KAG7384948.1"/>
    <property type="molecule type" value="Genomic_DNA"/>
</dbReference>
<reference evidence="3" key="1">
    <citation type="submission" date="2021-02" db="EMBL/GenBank/DDBJ databases">
        <authorList>
            <person name="Palmer J.M."/>
        </authorList>
    </citation>
    <scope>NUCLEOTIDE SEQUENCE</scope>
    <source>
        <strain evidence="3">SCRP734</strain>
    </source>
</reference>
<feature type="coiled-coil region" evidence="1">
    <location>
        <begin position="110"/>
        <end position="144"/>
    </location>
</feature>
<feature type="compositionally biased region" description="Polar residues" evidence="2">
    <location>
        <begin position="74"/>
        <end position="85"/>
    </location>
</feature>
<protein>
    <recommendedName>
        <fullName evidence="5">M96 mating-specific protein family</fullName>
    </recommendedName>
</protein>
<dbReference type="Proteomes" id="UP000694044">
    <property type="component" value="Unassembled WGS sequence"/>
</dbReference>
<proteinExistence type="predicted"/>
<organism evidence="3 4">
    <name type="scientific">Phytophthora pseudosyringae</name>
    <dbReference type="NCBI Taxonomy" id="221518"/>
    <lineage>
        <taxon>Eukaryota</taxon>
        <taxon>Sar</taxon>
        <taxon>Stramenopiles</taxon>
        <taxon>Oomycota</taxon>
        <taxon>Peronosporomycetes</taxon>
        <taxon>Peronosporales</taxon>
        <taxon>Peronosporaceae</taxon>
        <taxon>Phytophthora</taxon>
    </lineage>
</organism>
<evidence type="ECO:0000256" key="2">
    <source>
        <dbReference type="SAM" id="MobiDB-lite"/>
    </source>
</evidence>